<evidence type="ECO:0000313" key="5">
    <source>
        <dbReference type="Proteomes" id="UP000694417"/>
    </source>
</evidence>
<name>A0A8D2GF16_UROPR</name>
<keyword evidence="2" id="KW-0812">Transmembrane</keyword>
<dbReference type="Ensembl" id="ENSUPAT00010000194.1">
    <property type="protein sequence ID" value="ENSUPAP00010000172.1"/>
    <property type="gene ID" value="ENSUPAG00010000171.1"/>
</dbReference>
<feature type="region of interest" description="Disordered" evidence="1">
    <location>
        <begin position="1"/>
        <end position="20"/>
    </location>
</feature>
<dbReference type="PANTHER" id="PTHR11736">
    <property type="entry name" value="MELANOMA-ASSOCIATED ANTIGEN MAGE ANTIGEN"/>
    <property type="match status" value="1"/>
</dbReference>
<accession>A0A8D2GF16</accession>
<dbReference type="GeneTree" id="ENSGT00840000130063"/>
<dbReference type="PANTHER" id="PTHR11736:SF8">
    <property type="entry name" value="MELANOMA-ASSOCIATED ANTIGEN H1"/>
    <property type="match status" value="1"/>
</dbReference>
<keyword evidence="2" id="KW-0472">Membrane</keyword>
<dbReference type="Proteomes" id="UP000694417">
    <property type="component" value="Unplaced"/>
</dbReference>
<evidence type="ECO:0000256" key="1">
    <source>
        <dbReference type="SAM" id="MobiDB-lite"/>
    </source>
</evidence>
<keyword evidence="5" id="KW-1185">Reference proteome</keyword>
<dbReference type="Gene3D" id="1.10.10.1210">
    <property type="entry name" value="MAGE homology domain, winged helix WH2 motif"/>
    <property type="match status" value="1"/>
</dbReference>
<reference evidence="4" key="1">
    <citation type="submission" date="2025-08" db="UniProtKB">
        <authorList>
            <consortium name="Ensembl"/>
        </authorList>
    </citation>
    <scope>IDENTIFICATION</scope>
</reference>
<feature type="transmembrane region" description="Helical" evidence="2">
    <location>
        <begin position="105"/>
        <end position="126"/>
    </location>
</feature>
<evidence type="ECO:0000313" key="4">
    <source>
        <dbReference type="Ensembl" id="ENSUPAP00010000172.1"/>
    </source>
</evidence>
<dbReference type="InterPro" id="IPR037445">
    <property type="entry name" value="MAGE"/>
</dbReference>
<feature type="compositionally biased region" description="Low complexity" evidence="1">
    <location>
        <begin position="48"/>
        <end position="58"/>
    </location>
</feature>
<evidence type="ECO:0000259" key="3">
    <source>
        <dbReference type="PROSITE" id="PS50838"/>
    </source>
</evidence>
<dbReference type="FunFam" id="1.10.10.1210:FF:000001">
    <property type="entry name" value="melanoma-associated antigen D1"/>
    <property type="match status" value="1"/>
</dbReference>
<dbReference type="PROSITE" id="PS50838">
    <property type="entry name" value="MAGE"/>
    <property type="match status" value="1"/>
</dbReference>
<dbReference type="GO" id="GO:0000122">
    <property type="term" value="P:negative regulation of transcription by RNA polymerase II"/>
    <property type="evidence" value="ECO:0007669"/>
    <property type="project" value="TreeGrafter"/>
</dbReference>
<proteinExistence type="predicted"/>
<protein>
    <recommendedName>
        <fullName evidence="3">MAGE domain-containing protein</fullName>
    </recommendedName>
</protein>
<dbReference type="InterPro" id="IPR002190">
    <property type="entry name" value="MHD_dom"/>
</dbReference>
<dbReference type="Pfam" id="PF01454">
    <property type="entry name" value="MAGE"/>
    <property type="match status" value="1"/>
</dbReference>
<feature type="region of interest" description="Disordered" evidence="1">
    <location>
        <begin position="38"/>
        <end position="58"/>
    </location>
</feature>
<feature type="domain" description="MAGE" evidence="3">
    <location>
        <begin position="102"/>
        <end position="212"/>
    </location>
</feature>
<reference evidence="4" key="2">
    <citation type="submission" date="2025-09" db="UniProtKB">
        <authorList>
            <consortium name="Ensembl"/>
        </authorList>
    </citation>
    <scope>IDENTIFICATION</scope>
</reference>
<keyword evidence="2" id="KW-1133">Transmembrane helix</keyword>
<organism evidence="4 5">
    <name type="scientific">Urocitellus parryii</name>
    <name type="common">Arctic ground squirrel</name>
    <name type="synonym">Spermophilus parryii</name>
    <dbReference type="NCBI Taxonomy" id="9999"/>
    <lineage>
        <taxon>Eukaryota</taxon>
        <taxon>Metazoa</taxon>
        <taxon>Chordata</taxon>
        <taxon>Craniata</taxon>
        <taxon>Vertebrata</taxon>
        <taxon>Euteleostomi</taxon>
        <taxon>Mammalia</taxon>
        <taxon>Eutheria</taxon>
        <taxon>Euarchontoglires</taxon>
        <taxon>Glires</taxon>
        <taxon>Rodentia</taxon>
        <taxon>Sciuromorpha</taxon>
        <taxon>Sciuridae</taxon>
        <taxon>Xerinae</taxon>
        <taxon>Marmotini</taxon>
        <taxon>Urocitellus</taxon>
    </lineage>
</organism>
<dbReference type="SMART" id="SM01373">
    <property type="entry name" value="MAGE"/>
    <property type="match status" value="1"/>
</dbReference>
<dbReference type="InterPro" id="IPR041899">
    <property type="entry name" value="MAGE_WH2"/>
</dbReference>
<dbReference type="AlphaFoldDB" id="A0A8D2GF16"/>
<evidence type="ECO:0000256" key="2">
    <source>
        <dbReference type="SAM" id="Phobius"/>
    </source>
</evidence>
<sequence>KKKKGKTRLERSDFSVSTEKNQRKGYYTFRSPSTLNSLIASESPSTPEAPGISEEPSSSEILSYSEASNISQKQRISKAWGMLKTQKNSRSPSTIKREKSFKKGLLTVMLGIIFMVGTCATESLIWEVLQKLGVQLKKKYRIFGNLKKVITQEFVQRGYLEYKPVNSGSPLEYAFFWGPKANRENSKMEILQFVAKVYNRDPRDWPSQYRDWETKDDTRLIPLLPVGSVFPAHCISTTKS</sequence>
<dbReference type="GO" id="GO:0005634">
    <property type="term" value="C:nucleus"/>
    <property type="evidence" value="ECO:0007669"/>
    <property type="project" value="TreeGrafter"/>
</dbReference>